<proteinExistence type="predicted"/>
<evidence type="ECO:0000313" key="1">
    <source>
        <dbReference type="EMBL" id="RAK92864.1"/>
    </source>
</evidence>
<evidence type="ECO:0000313" key="2">
    <source>
        <dbReference type="Proteomes" id="UP000249748"/>
    </source>
</evidence>
<gene>
    <name evidence="1" type="ORF">BO79DRAFT_57164</name>
</gene>
<keyword evidence="2" id="KW-1185">Reference proteome</keyword>
<dbReference type="Proteomes" id="UP000249748">
    <property type="component" value="Unassembled WGS sequence"/>
</dbReference>
<accession>A0ACD1IRG1</accession>
<protein>
    <submittedName>
        <fullName evidence="1">TPR-like protein</fullName>
    </submittedName>
</protein>
<dbReference type="EMBL" id="KZ824538">
    <property type="protein sequence ID" value="RAK92864.1"/>
    <property type="molecule type" value="Genomic_DNA"/>
</dbReference>
<organism evidence="1 2">
    <name type="scientific">Aspergillus costaricaensis CBS 115574</name>
    <dbReference type="NCBI Taxonomy" id="1448317"/>
    <lineage>
        <taxon>Eukaryota</taxon>
        <taxon>Fungi</taxon>
        <taxon>Dikarya</taxon>
        <taxon>Ascomycota</taxon>
        <taxon>Pezizomycotina</taxon>
        <taxon>Eurotiomycetes</taxon>
        <taxon>Eurotiomycetidae</taxon>
        <taxon>Eurotiales</taxon>
        <taxon>Aspergillaceae</taxon>
        <taxon>Aspergillus</taxon>
        <taxon>Aspergillus subgen. Circumdati</taxon>
    </lineage>
</organism>
<name>A0ACD1IRG1_9EURO</name>
<sequence>MTASRCTSGSLVFPANRQSRDKRARRCTTLRIPLFPRLREHRGAVLAGIHRHAHRLFRRPSCKLEWSKIMYRKGRTYAARGRCRAAERLLLGALVLYHSNRYSISLNASSFAESLNSQPNDTISLINHLERLADWYETHQLWDEAWTCRTVVLTESVLAFPPSGERVRFCTVRLTKLLYCTKKVDELRDILQGVLRAQDEERPTPSLARLTTLSVLSITYWELFDEKNSAEVCERALREKHALDGQNGEPVDQSILSPSLFLLLSSFVNAPETHAIRDLFAWLDERGLLKGRMNGVFWGVSGVARHHERRGKFGPAAHLYEVAVEYSERIGAEGEDCVALALYGFRTMFFKDNLSKLYIRLNRRATARELLANAIKNDSSFLSPKSLHDFRVRLAWLHKQEKQWAEAAAVYREDIHALETHEIQDYRELRRIKGYLAKCLIDEAKAGQSGPGTEEEVESVARSRAKESISLLLGMLESYGTRKVTPVDIGQIIEDLTWAYHTLKLEDPTEEAYKKAAQLLGTSQANENLADLYVRRGRLAEAIPLLSCSLQDLIWQRANNDDKNHDDRIVAVAHKLVWVYSRLSRLDEATAVCHQVILVNGCLRTRQRLGQILLNTKKWREAISVLIALFQVTTKVPERTLDARDAIQDFAYACLELSQTEEGGGKDKETLNSSYTPSMRLVEDMLDGDRAATLQFREAVAHGYLTRWDAVKAATVFVDVLDECGKQTGYRKIDWDTHYEMQGLQMAQDMYEAAIGRPGVDAPILWSKRRLANVYHEQGKIKEAAKLRDDVFQHTETREDCQHSPALSAIRRSLGTDYYNCGEWVRAENIFRWMIEAEETPNGADNLAILSLQSQLARIIRETGRHDEAIALLVHVVEQLECEHPTAHNTLRSARVRLSSTFMDIDLCEQSAAVFEKVLATDEAILGAQHETTMDTMRYLAKRYYRGANKDKAECLLQDSLATKVATLGPSHKATLAAHLALAELYFAEGRDNEAASMYAVLRPEQIRVGRFQSNLTLRSISNLSALLLDDSLPEDMRLKLVSFTEELLQQLRYELPADHPVAQDISDSICKYYCEHRKLESLTNMVLMVLAWREKDLGQSHPLTMRSLKQAGWSLERAGEHEGARELFKRLVQVSTDLLGANHSDTITAARLLERVEAGRLDDNHGFHPFMPLPVKHKRFQEEEGEESEHVDISNPSEDRETALNQAELQAQRALYRKEIQLGALHPETLTIAYQLGVLYHSHGKADEAEAMYTRALEGRRRSLGERDHAVLMVMNSLAELMTSVRSIQRAEELYRHILSCTPEDLDLDDPVALAATNGLSQVISRKKGPDAEISFYEDCVRSRKEHLGPRHYATLEILFKLAELSSSRGRFESARGHFTELVESQEAQWGAGHPTVLAAIRQLSLLYRKSSMEAEEVELFEKVSIAREQSLEADHPYTLDAYHHLGVLLARRHDGSRAEAMYRWALRGREHTLGMDHPSTLESLSRLRSLLVDLGNEDAIDELLGKVREKRHKQLGPTHPLSLKIDHELAIRLVKTDPGTAQSILQQTLLAKEEVLGMDHTSTLDTLHVLEGLLSDRDEDRTLHEQRLALAREEKLGRDHTLTRRAMRRAGISAFHADHNEEAASLLERSMNDDPAIHRRSDAYDIYALAWCYMNLRKVPQAGVLLLKALRKLPSITDPGVKAYAEIRLLMRLAQVYKRQQAYEATVSTYAKILDALDDRLVEEENPGARLNTLSALSSVHRSHRSWSDAIVTGEQALRLAEDEKGKEHPVTLEQLEMLCEVYDLSGNRRKSKELRKELDRRRPAPEKQSFFKRFSRTSD</sequence>
<reference evidence="1" key="1">
    <citation type="submission" date="2018-02" db="EMBL/GenBank/DDBJ databases">
        <title>The genomes of Aspergillus section Nigri reveals drivers in fungal speciation.</title>
        <authorList>
            <consortium name="DOE Joint Genome Institute"/>
            <person name="Vesth T.C."/>
            <person name="Nybo J."/>
            <person name="Theobald S."/>
            <person name="Brandl J."/>
            <person name="Frisvad J.C."/>
            <person name="Nielsen K.F."/>
            <person name="Lyhne E.K."/>
            <person name="Kogle M.E."/>
            <person name="Kuo A."/>
            <person name="Riley R."/>
            <person name="Clum A."/>
            <person name="Nolan M."/>
            <person name="Lipzen A."/>
            <person name="Salamov A."/>
            <person name="Henrissat B."/>
            <person name="Wiebenga A."/>
            <person name="De vries R.P."/>
            <person name="Grigoriev I.V."/>
            <person name="Mortensen U.H."/>
            <person name="Andersen M.R."/>
            <person name="Baker S.E."/>
        </authorList>
    </citation>
    <scope>NUCLEOTIDE SEQUENCE</scope>
    <source>
        <strain evidence="1">CBS 115574</strain>
    </source>
</reference>